<reference evidence="1" key="1">
    <citation type="submission" date="2023-06" db="EMBL/GenBank/DDBJ databases">
        <authorList>
            <person name="Kurt Z."/>
        </authorList>
    </citation>
    <scope>NUCLEOTIDE SEQUENCE</scope>
</reference>
<dbReference type="Proteomes" id="UP001642409">
    <property type="component" value="Unassembled WGS sequence"/>
</dbReference>
<reference evidence="2 3" key="2">
    <citation type="submission" date="2024-07" db="EMBL/GenBank/DDBJ databases">
        <authorList>
            <person name="Akdeniz Z."/>
        </authorList>
    </citation>
    <scope>NUCLEOTIDE SEQUENCE [LARGE SCALE GENOMIC DNA]</scope>
</reference>
<comment type="caution">
    <text evidence="1">The sequence shown here is derived from an EMBL/GenBank/DDBJ whole genome shotgun (WGS) entry which is preliminary data.</text>
</comment>
<evidence type="ECO:0000313" key="2">
    <source>
        <dbReference type="EMBL" id="CAL6034641.1"/>
    </source>
</evidence>
<dbReference type="EMBL" id="CAXDID020000129">
    <property type="protein sequence ID" value="CAL6034641.1"/>
    <property type="molecule type" value="Genomic_DNA"/>
</dbReference>
<name>A0AA86Q260_9EUKA</name>
<sequence>MIFTCKYSTDALFRLRPRGFFLTRTRAEARSTIQRASTRRDFIPWHKVYLNPNPVPGPALFPSNWNGPKIQLTSLTLQVYLSDSVFENDLPMKQGFVRIRPPASENIADTIWRAVSGTTTVTPQ</sequence>
<evidence type="ECO:0000313" key="1">
    <source>
        <dbReference type="EMBL" id="CAI9948292.1"/>
    </source>
</evidence>
<dbReference type="AlphaFoldDB" id="A0AA86Q260"/>
<gene>
    <name evidence="2" type="ORF">HINF_LOCUS35545</name>
    <name evidence="1" type="ORF">HINF_LOCUS35937</name>
</gene>
<keyword evidence="3" id="KW-1185">Reference proteome</keyword>
<accession>A0AA86Q260</accession>
<evidence type="ECO:0000313" key="3">
    <source>
        <dbReference type="Proteomes" id="UP001642409"/>
    </source>
</evidence>
<proteinExistence type="predicted"/>
<dbReference type="EMBL" id="CATOUU010000788">
    <property type="protein sequence ID" value="CAI9948292.1"/>
    <property type="molecule type" value="Genomic_DNA"/>
</dbReference>
<organism evidence="1">
    <name type="scientific">Hexamita inflata</name>
    <dbReference type="NCBI Taxonomy" id="28002"/>
    <lineage>
        <taxon>Eukaryota</taxon>
        <taxon>Metamonada</taxon>
        <taxon>Diplomonadida</taxon>
        <taxon>Hexamitidae</taxon>
        <taxon>Hexamitinae</taxon>
        <taxon>Hexamita</taxon>
    </lineage>
</organism>
<protein>
    <submittedName>
        <fullName evidence="2">Hypothetical_protein</fullName>
    </submittedName>
</protein>